<comment type="caution">
    <text evidence="1">The sequence shown here is derived from an EMBL/GenBank/DDBJ whole genome shotgun (WGS) entry which is preliminary data.</text>
</comment>
<reference evidence="1" key="1">
    <citation type="journal article" date="2020" name="mSystems">
        <title>Genome- and Community-Level Interaction Insights into Carbon Utilization and Element Cycling Functions of Hydrothermarchaeota in Hydrothermal Sediment.</title>
        <authorList>
            <person name="Zhou Z."/>
            <person name="Liu Y."/>
            <person name="Xu W."/>
            <person name="Pan J."/>
            <person name="Luo Z.H."/>
            <person name="Li M."/>
        </authorList>
    </citation>
    <scope>NUCLEOTIDE SEQUENCE [LARGE SCALE GENOMIC DNA]</scope>
    <source>
        <strain evidence="1">SpSt-508</strain>
    </source>
</reference>
<dbReference type="EMBL" id="DSVQ01000007">
    <property type="protein sequence ID" value="HGT38377.1"/>
    <property type="molecule type" value="Genomic_DNA"/>
</dbReference>
<evidence type="ECO:0000313" key="1">
    <source>
        <dbReference type="EMBL" id="HGT38377.1"/>
    </source>
</evidence>
<accession>A0A7C4LLZ4</accession>
<proteinExistence type="predicted"/>
<protein>
    <submittedName>
        <fullName evidence="1">Uncharacterized protein</fullName>
    </submittedName>
</protein>
<name>A0A7C4LLZ4_9PLAN</name>
<organism evidence="1">
    <name type="scientific">Schlesneria paludicola</name>
    <dbReference type="NCBI Taxonomy" id="360056"/>
    <lineage>
        <taxon>Bacteria</taxon>
        <taxon>Pseudomonadati</taxon>
        <taxon>Planctomycetota</taxon>
        <taxon>Planctomycetia</taxon>
        <taxon>Planctomycetales</taxon>
        <taxon>Planctomycetaceae</taxon>
        <taxon>Schlesneria</taxon>
    </lineage>
</organism>
<gene>
    <name evidence="1" type="ORF">ENS64_03825</name>
</gene>
<dbReference type="AlphaFoldDB" id="A0A7C4LLZ4"/>
<sequence length="79" mass="8905">MSGNSLADGAAQLRNAAEHLWHAWEASQDGWDDVVRQRIEAERIEPLRKQLELAFAATQQLADVLNAARRHCRDADRPS</sequence>